<dbReference type="RefSeq" id="WP_169069449.1">
    <property type="nucleotide sequence ID" value="NZ_JAZKUC010000001.1"/>
</dbReference>
<keyword evidence="2" id="KW-1185">Reference proteome</keyword>
<proteinExistence type="predicted"/>
<protein>
    <recommendedName>
        <fullName evidence="3">GNAT family N-acetyltransferase</fullName>
    </recommendedName>
</protein>
<evidence type="ECO:0000313" key="1">
    <source>
        <dbReference type="EMBL" id="NMQ04503.1"/>
    </source>
</evidence>
<dbReference type="Gene3D" id="3.40.630.30">
    <property type="match status" value="1"/>
</dbReference>
<sequence length="93" mass="10906">MIKLRNTTGVTIRATRPDDRERLVKAFRGLDPRSIYLRFLFHKKVQFEADVLAENTPMLNVLRHGGLFMTESEEDDIVHATLYLARLAYRTRE</sequence>
<evidence type="ECO:0000313" key="2">
    <source>
        <dbReference type="Proteomes" id="UP000886469"/>
    </source>
</evidence>
<comment type="caution">
    <text evidence="1">The sequence shown here is derived from an EMBL/GenBank/DDBJ whole genome shotgun (WGS) entry which is preliminary data.</text>
</comment>
<evidence type="ECO:0008006" key="3">
    <source>
        <dbReference type="Google" id="ProtNLM"/>
    </source>
</evidence>
<accession>A0ABX1T7W4</accession>
<organism evidence="1 2">
    <name type="scientific">Candidatus Accumulibacter contiguus</name>
    <dbReference type="NCBI Taxonomy" id="2954381"/>
    <lineage>
        <taxon>Bacteria</taxon>
        <taxon>Pseudomonadati</taxon>
        <taxon>Pseudomonadota</taxon>
        <taxon>Betaproteobacteria</taxon>
        <taxon>Candidatus Accumulibacter</taxon>
    </lineage>
</organism>
<dbReference type="Proteomes" id="UP000886469">
    <property type="component" value="Unassembled WGS sequence"/>
</dbReference>
<gene>
    <name evidence="1" type="ORF">E4Q08_04125</name>
</gene>
<reference evidence="1" key="1">
    <citation type="submission" date="2019-03" db="EMBL/GenBank/DDBJ databases">
        <title>Metabolic reconstructions from genomes of highly enriched 'Candidatus Accumulibacter' and 'Candidatus Competibacter' bioreactor populations.</title>
        <authorList>
            <person name="Annavajhala M.K."/>
            <person name="Welles L."/>
            <person name="Abbas B."/>
            <person name="Sorokin D."/>
            <person name="Park H."/>
            <person name="Van Loosdrecht M."/>
            <person name="Chandran K."/>
        </authorList>
    </citation>
    <scope>NUCLEOTIDE SEQUENCE</scope>
    <source>
        <strain evidence="1">SBR_L</strain>
    </source>
</reference>
<name>A0ABX1T7W4_9PROT</name>
<dbReference type="EMBL" id="SPMX01000009">
    <property type="protein sequence ID" value="NMQ04503.1"/>
    <property type="molecule type" value="Genomic_DNA"/>
</dbReference>